<protein>
    <submittedName>
        <fullName evidence="2">Uncharacterized protein</fullName>
    </submittedName>
</protein>
<sequence length="47" mass="5348">MKQSRTRLSLAIISGILPLFFMLALIVPLWIFFTGERYFLSTPAALC</sequence>
<evidence type="ECO:0000313" key="3">
    <source>
        <dbReference type="Proteomes" id="UP000254545"/>
    </source>
</evidence>
<dbReference type="EMBL" id="UGKR01000003">
    <property type="protein sequence ID" value="STS90665.1"/>
    <property type="molecule type" value="Genomic_DNA"/>
</dbReference>
<feature type="transmembrane region" description="Helical" evidence="1">
    <location>
        <begin position="12"/>
        <end position="33"/>
    </location>
</feature>
<evidence type="ECO:0000313" key="2">
    <source>
        <dbReference type="EMBL" id="STS90665.1"/>
    </source>
</evidence>
<keyword evidence="1" id="KW-0472">Membrane</keyword>
<reference evidence="2 3" key="1">
    <citation type="submission" date="2018-06" db="EMBL/GenBank/DDBJ databases">
        <authorList>
            <consortium name="Pathogen Informatics"/>
            <person name="Doyle S."/>
        </authorList>
    </citation>
    <scope>NUCLEOTIDE SEQUENCE [LARGE SCALE GENOMIC DNA]</scope>
    <source>
        <strain evidence="2 3">NCTC9177</strain>
    </source>
</reference>
<name>A0A7H4MK15_KLEVA</name>
<dbReference type="Proteomes" id="UP000254545">
    <property type="component" value="Unassembled WGS sequence"/>
</dbReference>
<accession>A0A7H4MK15</accession>
<evidence type="ECO:0000256" key="1">
    <source>
        <dbReference type="SAM" id="Phobius"/>
    </source>
</evidence>
<comment type="caution">
    <text evidence="2">The sequence shown here is derived from an EMBL/GenBank/DDBJ whole genome shotgun (WGS) entry which is preliminary data.</text>
</comment>
<keyword evidence="1" id="KW-1133">Transmembrane helix</keyword>
<organism evidence="2 3">
    <name type="scientific">Klebsiella variicola</name>
    <dbReference type="NCBI Taxonomy" id="244366"/>
    <lineage>
        <taxon>Bacteria</taxon>
        <taxon>Pseudomonadati</taxon>
        <taxon>Pseudomonadota</taxon>
        <taxon>Gammaproteobacteria</taxon>
        <taxon>Enterobacterales</taxon>
        <taxon>Enterobacteriaceae</taxon>
        <taxon>Klebsiella/Raoultella group</taxon>
        <taxon>Klebsiella</taxon>
        <taxon>Klebsiella pneumoniae complex</taxon>
    </lineage>
</organism>
<proteinExistence type="predicted"/>
<gene>
    <name evidence="2" type="ORF">NCTC9177_04563</name>
</gene>
<dbReference type="AlphaFoldDB" id="A0A7H4MK15"/>
<keyword evidence="1" id="KW-0812">Transmembrane</keyword>